<dbReference type="SUPFAM" id="SSF46689">
    <property type="entry name" value="Homeodomain-like"/>
    <property type="match status" value="1"/>
</dbReference>
<dbReference type="EMBL" id="JPWB01000005">
    <property type="protein sequence ID" value="RCK21419.1"/>
    <property type="molecule type" value="Genomic_DNA"/>
</dbReference>
<dbReference type="SMART" id="SM00342">
    <property type="entry name" value="HTH_ARAC"/>
    <property type="match status" value="1"/>
</dbReference>
<proteinExistence type="predicted"/>
<evidence type="ECO:0000256" key="2">
    <source>
        <dbReference type="ARBA" id="ARBA00023125"/>
    </source>
</evidence>
<organism evidence="6 7">
    <name type="scientific">Thalassospira profundimaris</name>
    <dbReference type="NCBI Taxonomy" id="502049"/>
    <lineage>
        <taxon>Bacteria</taxon>
        <taxon>Pseudomonadati</taxon>
        <taxon>Pseudomonadota</taxon>
        <taxon>Alphaproteobacteria</taxon>
        <taxon>Rhodospirillales</taxon>
        <taxon>Thalassospiraceae</taxon>
        <taxon>Thalassospira</taxon>
    </lineage>
</organism>
<feature type="domain" description="HTH araC/xylS-type" evidence="5">
    <location>
        <begin position="229"/>
        <end position="333"/>
    </location>
</feature>
<evidence type="ECO:0000313" key="6">
    <source>
        <dbReference type="EMBL" id="RCK21419.1"/>
    </source>
</evidence>
<keyword evidence="4" id="KW-1133">Transmembrane helix</keyword>
<feature type="transmembrane region" description="Helical" evidence="4">
    <location>
        <begin position="6"/>
        <end position="23"/>
    </location>
</feature>
<keyword evidence="4" id="KW-0812">Transmembrane</keyword>
<dbReference type="PANTHER" id="PTHR43280">
    <property type="entry name" value="ARAC-FAMILY TRANSCRIPTIONAL REGULATOR"/>
    <property type="match status" value="1"/>
</dbReference>
<keyword evidence="4" id="KW-0472">Membrane</keyword>
<dbReference type="InterPro" id="IPR018060">
    <property type="entry name" value="HTH_AraC"/>
</dbReference>
<keyword evidence="1" id="KW-0805">Transcription regulation</keyword>
<dbReference type="Proteomes" id="UP000253061">
    <property type="component" value="Unassembled WGS sequence"/>
</dbReference>
<gene>
    <name evidence="6" type="ORF">TH6_12435</name>
</gene>
<feature type="transmembrane region" description="Helical" evidence="4">
    <location>
        <begin position="58"/>
        <end position="76"/>
    </location>
</feature>
<keyword evidence="2" id="KW-0238">DNA-binding</keyword>
<evidence type="ECO:0000259" key="5">
    <source>
        <dbReference type="PROSITE" id="PS01124"/>
    </source>
</evidence>
<evidence type="ECO:0000313" key="7">
    <source>
        <dbReference type="Proteomes" id="UP000253061"/>
    </source>
</evidence>
<comment type="caution">
    <text evidence="6">The sequence shown here is derived from an EMBL/GenBank/DDBJ whole genome shotgun (WGS) entry which is preliminary data.</text>
</comment>
<accession>A0A367V8R6</accession>
<dbReference type="PROSITE" id="PS01124">
    <property type="entry name" value="HTH_ARAC_FAMILY_2"/>
    <property type="match status" value="1"/>
</dbReference>
<evidence type="ECO:0000256" key="4">
    <source>
        <dbReference type="SAM" id="Phobius"/>
    </source>
</evidence>
<evidence type="ECO:0000256" key="1">
    <source>
        <dbReference type="ARBA" id="ARBA00023015"/>
    </source>
</evidence>
<feature type="transmembrane region" description="Helical" evidence="4">
    <location>
        <begin position="111"/>
        <end position="128"/>
    </location>
</feature>
<name>A0A367V8R6_9PROT</name>
<evidence type="ECO:0000256" key="3">
    <source>
        <dbReference type="ARBA" id="ARBA00023163"/>
    </source>
</evidence>
<dbReference type="RefSeq" id="WP_084272013.1">
    <property type="nucleotide sequence ID" value="NZ_JPWB01000005.1"/>
</dbReference>
<sequence length="336" mass="36363">MIALPVPLIVALLLVFLFVRSVLFEKTTPLLGALLLACAVQSVVVSIVHYYGVTELRLVQPITASVIPALAWVAFLEGGVHQRFQRSDIWHLAAPIVMAGVVTIAPMLIDALLGGLFVGYGLAILLVLHRQRNELAHTRLASGPVPALIWRVIAIALIISAASDALISATLQLGAKDAPGIILSIFSSLALLAIGFLALSPAIALAQDDDQQGQTEPDTGNHDPDIPVTEIMEQLEELVSREKLYLDPDLTLARIARRLGYPLKQVSTAINAVTGENVSRYINKYRIDHACRALDAGENVTNTMLASGFNTKSNFNREFLRITGKTPSQWQQKSSP</sequence>
<protein>
    <submittedName>
        <fullName evidence="6">AraC family transcriptional regulator</fullName>
    </submittedName>
</protein>
<feature type="transmembrane region" description="Helical" evidence="4">
    <location>
        <begin position="88"/>
        <end position="105"/>
    </location>
</feature>
<dbReference type="GO" id="GO:0003700">
    <property type="term" value="F:DNA-binding transcription factor activity"/>
    <property type="evidence" value="ECO:0007669"/>
    <property type="project" value="InterPro"/>
</dbReference>
<dbReference type="AlphaFoldDB" id="A0A367V8R6"/>
<dbReference type="PANTHER" id="PTHR43280:SF29">
    <property type="entry name" value="ARAC-FAMILY TRANSCRIPTIONAL REGULATOR"/>
    <property type="match status" value="1"/>
</dbReference>
<reference evidence="6 7" key="1">
    <citation type="submission" date="2014-07" db="EMBL/GenBank/DDBJ databases">
        <title>Draft genome sequence of Thalassospira profundimaris R8-17.</title>
        <authorList>
            <person name="Lai Q."/>
            <person name="Shao Z."/>
        </authorList>
    </citation>
    <scope>NUCLEOTIDE SEQUENCE [LARGE SCALE GENOMIC DNA]</scope>
    <source>
        <strain evidence="6 7">R8-17</strain>
    </source>
</reference>
<dbReference type="GO" id="GO:0043565">
    <property type="term" value="F:sequence-specific DNA binding"/>
    <property type="evidence" value="ECO:0007669"/>
    <property type="project" value="InterPro"/>
</dbReference>
<feature type="transmembrane region" description="Helical" evidence="4">
    <location>
        <begin position="30"/>
        <end position="52"/>
    </location>
</feature>
<dbReference type="Pfam" id="PF12833">
    <property type="entry name" value="HTH_18"/>
    <property type="match status" value="1"/>
</dbReference>
<dbReference type="Gene3D" id="1.10.10.60">
    <property type="entry name" value="Homeodomain-like"/>
    <property type="match status" value="1"/>
</dbReference>
<feature type="transmembrane region" description="Helical" evidence="4">
    <location>
        <begin position="181"/>
        <end position="206"/>
    </location>
</feature>
<feature type="transmembrane region" description="Helical" evidence="4">
    <location>
        <begin position="148"/>
        <end position="169"/>
    </location>
</feature>
<keyword evidence="3" id="KW-0804">Transcription</keyword>
<dbReference type="InterPro" id="IPR009057">
    <property type="entry name" value="Homeodomain-like_sf"/>
</dbReference>